<dbReference type="SUPFAM" id="SSF53474">
    <property type="entry name" value="alpha/beta-Hydrolases"/>
    <property type="match status" value="1"/>
</dbReference>
<evidence type="ECO:0000313" key="7">
    <source>
        <dbReference type="EMBL" id="RZU40444.1"/>
    </source>
</evidence>
<dbReference type="InterPro" id="IPR050266">
    <property type="entry name" value="AB_hydrolase_sf"/>
</dbReference>
<dbReference type="Gene3D" id="3.40.50.1820">
    <property type="entry name" value="alpha/beta hydrolase"/>
    <property type="match status" value="1"/>
</dbReference>
<protein>
    <submittedName>
        <fullName evidence="7">Proline iminopeptidase</fullName>
    </submittedName>
</protein>
<dbReference type="PANTHER" id="PTHR43798:SF33">
    <property type="entry name" value="HYDROLASE, PUTATIVE (AFU_ORTHOLOGUE AFUA_2G14860)-RELATED"/>
    <property type="match status" value="1"/>
</dbReference>
<dbReference type="RefSeq" id="WP_130418511.1">
    <property type="nucleotide sequence ID" value="NZ_SHKW01000001.1"/>
</dbReference>
<evidence type="ECO:0000256" key="4">
    <source>
        <dbReference type="PIRSR" id="PIRSR005539-1"/>
    </source>
</evidence>
<dbReference type="InterPro" id="IPR000073">
    <property type="entry name" value="AB_hydrolase_1"/>
</dbReference>
<keyword evidence="2 3" id="KW-0378">Hydrolase</keyword>
<evidence type="ECO:0000256" key="3">
    <source>
        <dbReference type="PIRNR" id="PIRNR005539"/>
    </source>
</evidence>
<sequence length="343" mass="38546">MNRRTFVSSTAALAALSVSAARGLDPTPAPVAEQLPEALSPTGRPLNPSGIRTAGIRMLPVVGGKYKVWTKRIGSGKVKVLLLHGGPGVPHDYLEAMESFLPQAGIEMYYYDQLGVGNSDVPDDPSLWNLARYTEEVEEVRRGLGLDHFVLFGHSWGGILAMEYALKYQQHLRGLVISDMTAGTQAYLKRTAALKESLLSPDKLAQLNALEAKQDYDNPAYDKIMMEDLYPKMLCRTQPWPEPLTRALNRMNQKIYNQMQGKSEFVVTGNLKDWERWDRLHEIKVRALTIGARYDEMDPEDMKKMATLMPNATSAICPSGSHMCFWDDQEVYFHHLLGFLRTV</sequence>
<feature type="domain" description="AB hydrolase-1" evidence="6">
    <location>
        <begin position="80"/>
        <end position="328"/>
    </location>
</feature>
<evidence type="ECO:0000259" key="6">
    <source>
        <dbReference type="Pfam" id="PF00561"/>
    </source>
</evidence>
<dbReference type="Proteomes" id="UP000292958">
    <property type="component" value="Unassembled WGS sequence"/>
</dbReference>
<comment type="similarity">
    <text evidence="1 3">Belongs to the peptidase S33 family.</text>
</comment>
<dbReference type="Pfam" id="PF00561">
    <property type="entry name" value="Abhydrolase_1"/>
    <property type="match status" value="1"/>
</dbReference>
<dbReference type="InterPro" id="IPR002410">
    <property type="entry name" value="Peptidase_S33"/>
</dbReference>
<feature type="signal peptide" evidence="5">
    <location>
        <begin position="1"/>
        <end position="20"/>
    </location>
</feature>
<comment type="caution">
    <text evidence="7">The sequence shown here is derived from an EMBL/GenBank/DDBJ whole genome shotgun (WGS) entry which is preliminary data.</text>
</comment>
<dbReference type="InterPro" id="IPR005945">
    <property type="entry name" value="Pro_imino_pep"/>
</dbReference>
<name>A0A4Q7YT51_9BACT</name>
<gene>
    <name evidence="7" type="ORF">BDD14_1905</name>
</gene>
<feature type="active site" description="Nucleophile" evidence="4">
    <location>
        <position position="155"/>
    </location>
</feature>
<dbReference type="PRINTS" id="PR00793">
    <property type="entry name" value="PROAMNOPTASE"/>
</dbReference>
<feature type="chain" id="PRO_5020459006" evidence="5">
    <location>
        <begin position="21"/>
        <end position="343"/>
    </location>
</feature>
<keyword evidence="8" id="KW-1185">Reference proteome</keyword>
<dbReference type="GO" id="GO:0016020">
    <property type="term" value="C:membrane"/>
    <property type="evidence" value="ECO:0007669"/>
    <property type="project" value="TreeGrafter"/>
</dbReference>
<feature type="active site" evidence="4">
    <location>
        <position position="295"/>
    </location>
</feature>
<keyword evidence="5" id="KW-0732">Signal</keyword>
<dbReference type="EMBL" id="SHKW01000001">
    <property type="protein sequence ID" value="RZU40444.1"/>
    <property type="molecule type" value="Genomic_DNA"/>
</dbReference>
<dbReference type="GO" id="GO:0008233">
    <property type="term" value="F:peptidase activity"/>
    <property type="evidence" value="ECO:0007669"/>
    <property type="project" value="InterPro"/>
</dbReference>
<dbReference type="PIRSF" id="PIRSF005539">
    <property type="entry name" value="Pept_S33_TRI_F1"/>
    <property type="match status" value="1"/>
</dbReference>
<dbReference type="InterPro" id="IPR029058">
    <property type="entry name" value="AB_hydrolase_fold"/>
</dbReference>
<dbReference type="GO" id="GO:0006508">
    <property type="term" value="P:proteolysis"/>
    <property type="evidence" value="ECO:0007669"/>
    <property type="project" value="InterPro"/>
</dbReference>
<dbReference type="NCBIfam" id="TIGR01250">
    <property type="entry name" value="pro_imino_pep_2"/>
    <property type="match status" value="1"/>
</dbReference>
<reference evidence="7 8" key="1">
    <citation type="submission" date="2019-02" db="EMBL/GenBank/DDBJ databases">
        <title>Genomic Encyclopedia of Archaeal and Bacterial Type Strains, Phase II (KMG-II): from individual species to whole genera.</title>
        <authorList>
            <person name="Goeker M."/>
        </authorList>
    </citation>
    <scope>NUCLEOTIDE SEQUENCE [LARGE SCALE GENOMIC DNA]</scope>
    <source>
        <strain evidence="7 8">DSM 18101</strain>
    </source>
</reference>
<dbReference type="OrthoDB" id="9796770at2"/>
<accession>A0A4Q7YT51</accession>
<evidence type="ECO:0000313" key="8">
    <source>
        <dbReference type="Proteomes" id="UP000292958"/>
    </source>
</evidence>
<dbReference type="PANTHER" id="PTHR43798">
    <property type="entry name" value="MONOACYLGLYCEROL LIPASE"/>
    <property type="match status" value="1"/>
</dbReference>
<dbReference type="AlphaFoldDB" id="A0A4Q7YT51"/>
<feature type="active site" description="Proton donor" evidence="4">
    <location>
        <position position="322"/>
    </location>
</feature>
<evidence type="ECO:0000256" key="5">
    <source>
        <dbReference type="SAM" id="SignalP"/>
    </source>
</evidence>
<evidence type="ECO:0000256" key="2">
    <source>
        <dbReference type="ARBA" id="ARBA00022801"/>
    </source>
</evidence>
<proteinExistence type="inferred from homology"/>
<organism evidence="7 8">
    <name type="scientific">Edaphobacter modestus</name>
    <dbReference type="NCBI Taxonomy" id="388466"/>
    <lineage>
        <taxon>Bacteria</taxon>
        <taxon>Pseudomonadati</taxon>
        <taxon>Acidobacteriota</taxon>
        <taxon>Terriglobia</taxon>
        <taxon>Terriglobales</taxon>
        <taxon>Acidobacteriaceae</taxon>
        <taxon>Edaphobacter</taxon>
    </lineage>
</organism>
<evidence type="ECO:0000256" key="1">
    <source>
        <dbReference type="ARBA" id="ARBA00010088"/>
    </source>
</evidence>